<dbReference type="PANTHER" id="PTHR30146">
    <property type="entry name" value="LACI-RELATED TRANSCRIPTIONAL REPRESSOR"/>
    <property type="match status" value="1"/>
</dbReference>
<evidence type="ECO:0000256" key="2">
    <source>
        <dbReference type="ARBA" id="ARBA00023015"/>
    </source>
</evidence>
<sequence>TEIPMVLLDYYIPTEDIPTVLVDNVDGILKACKYLASCGHKRVAYLSGDSVETSAQERLYGYQRAQVMYRFDSDPNLIARDCKSRIDEGFRAMSYLLTIKSLPTAVLTYNDLIAIGAMDAVKQHGLSIPKDISIVGFDDIRMASEVNPTLTTVHVPKRTMGIMAVRRLLQIVKGNQDDGQKVLIPTRLMIRNSTAEL</sequence>
<evidence type="ECO:0000256" key="3">
    <source>
        <dbReference type="ARBA" id="ARBA00023125"/>
    </source>
</evidence>
<organism evidence="6">
    <name type="scientific">marine sediment metagenome</name>
    <dbReference type="NCBI Taxonomy" id="412755"/>
    <lineage>
        <taxon>unclassified sequences</taxon>
        <taxon>metagenomes</taxon>
        <taxon>ecological metagenomes</taxon>
    </lineage>
</organism>
<feature type="domain" description="Transcriptional regulator LacI/GalR-like sensor" evidence="5">
    <location>
        <begin position="33"/>
        <end position="194"/>
    </location>
</feature>
<evidence type="ECO:0000259" key="5">
    <source>
        <dbReference type="Pfam" id="PF13377"/>
    </source>
</evidence>
<keyword evidence="2" id="KW-0805">Transcription regulation</keyword>
<name>A0A0F8YCF1_9ZZZZ</name>
<reference evidence="6" key="1">
    <citation type="journal article" date="2015" name="Nature">
        <title>Complex archaea that bridge the gap between prokaryotes and eukaryotes.</title>
        <authorList>
            <person name="Spang A."/>
            <person name="Saw J.H."/>
            <person name="Jorgensen S.L."/>
            <person name="Zaremba-Niedzwiedzka K."/>
            <person name="Martijn J."/>
            <person name="Lind A.E."/>
            <person name="van Eijk R."/>
            <person name="Schleper C."/>
            <person name="Guy L."/>
            <person name="Ettema T.J."/>
        </authorList>
    </citation>
    <scope>NUCLEOTIDE SEQUENCE</scope>
</reference>
<dbReference type="InterPro" id="IPR046335">
    <property type="entry name" value="LacI/GalR-like_sensor"/>
</dbReference>
<feature type="non-terminal residue" evidence="6">
    <location>
        <position position="1"/>
    </location>
</feature>
<dbReference type="SUPFAM" id="SSF53822">
    <property type="entry name" value="Periplasmic binding protein-like I"/>
    <property type="match status" value="1"/>
</dbReference>
<comment type="caution">
    <text evidence="6">The sequence shown here is derived from an EMBL/GenBank/DDBJ whole genome shotgun (WGS) entry which is preliminary data.</text>
</comment>
<dbReference type="InterPro" id="IPR028082">
    <property type="entry name" value="Peripla_BP_I"/>
</dbReference>
<dbReference type="GO" id="GO:0003700">
    <property type="term" value="F:DNA-binding transcription factor activity"/>
    <property type="evidence" value="ECO:0007669"/>
    <property type="project" value="TreeGrafter"/>
</dbReference>
<dbReference type="GO" id="GO:0000976">
    <property type="term" value="F:transcription cis-regulatory region binding"/>
    <property type="evidence" value="ECO:0007669"/>
    <property type="project" value="TreeGrafter"/>
</dbReference>
<dbReference type="CDD" id="cd06267">
    <property type="entry name" value="PBP1_LacI_sugar_binding-like"/>
    <property type="match status" value="1"/>
</dbReference>
<protein>
    <recommendedName>
        <fullName evidence="5">Transcriptional regulator LacI/GalR-like sensor domain-containing protein</fullName>
    </recommendedName>
</protein>
<proteinExistence type="predicted"/>
<evidence type="ECO:0000256" key="1">
    <source>
        <dbReference type="ARBA" id="ARBA00022491"/>
    </source>
</evidence>
<evidence type="ECO:0000313" key="6">
    <source>
        <dbReference type="EMBL" id="KKK51829.1"/>
    </source>
</evidence>
<gene>
    <name evidence="6" type="ORF">LCGC14_3111050</name>
</gene>
<evidence type="ECO:0000256" key="4">
    <source>
        <dbReference type="ARBA" id="ARBA00023163"/>
    </source>
</evidence>
<dbReference type="PANTHER" id="PTHR30146:SF148">
    <property type="entry name" value="HTH-TYPE TRANSCRIPTIONAL REPRESSOR PURR-RELATED"/>
    <property type="match status" value="1"/>
</dbReference>
<keyword evidence="1" id="KW-0678">Repressor</keyword>
<keyword evidence="3" id="KW-0238">DNA-binding</keyword>
<accession>A0A0F8YCF1</accession>
<dbReference type="Gene3D" id="3.40.50.2300">
    <property type="match status" value="1"/>
</dbReference>
<keyword evidence="4" id="KW-0804">Transcription</keyword>
<dbReference type="AlphaFoldDB" id="A0A0F8YCF1"/>
<dbReference type="Pfam" id="PF13377">
    <property type="entry name" value="Peripla_BP_3"/>
    <property type="match status" value="1"/>
</dbReference>
<dbReference type="EMBL" id="LAZR01067316">
    <property type="protein sequence ID" value="KKK51829.1"/>
    <property type="molecule type" value="Genomic_DNA"/>
</dbReference>